<dbReference type="EMBL" id="JANRHJ010000019">
    <property type="protein sequence ID" value="MCR8875072.1"/>
    <property type="molecule type" value="Genomic_DNA"/>
</dbReference>
<dbReference type="AlphaFoldDB" id="A0AAW5N6U2"/>
<keyword evidence="1" id="KW-0697">Rotamase</keyword>
<dbReference type="PROSITE" id="PS50198">
    <property type="entry name" value="PPIC_PPIASE_2"/>
    <property type="match status" value="1"/>
</dbReference>
<feature type="domain" description="PpiC" evidence="2">
    <location>
        <begin position="128"/>
        <end position="229"/>
    </location>
</feature>
<dbReference type="PANTHER" id="PTHR47245">
    <property type="entry name" value="PEPTIDYLPROLYL ISOMERASE"/>
    <property type="match status" value="1"/>
</dbReference>
<evidence type="ECO:0000256" key="1">
    <source>
        <dbReference type="PROSITE-ProRule" id="PRU00278"/>
    </source>
</evidence>
<name>A0AAW5N6U2_9BACT</name>
<dbReference type="InterPro" id="IPR050245">
    <property type="entry name" value="PrsA_foldase"/>
</dbReference>
<dbReference type="Proteomes" id="UP001204579">
    <property type="component" value="Unassembled WGS sequence"/>
</dbReference>
<reference evidence="3 4" key="1">
    <citation type="submission" date="2022-08" db="EMBL/GenBank/DDBJ databases">
        <authorList>
            <person name="Zeman M."/>
            <person name="Kubasova T."/>
        </authorList>
    </citation>
    <scope>NUCLEOTIDE SEQUENCE [LARGE SCALE GENOMIC DNA]</scope>
    <source>
        <strain evidence="3 4">ET62</strain>
    </source>
</reference>
<dbReference type="InterPro" id="IPR046357">
    <property type="entry name" value="PPIase_dom_sf"/>
</dbReference>
<keyword evidence="1 3" id="KW-0413">Isomerase</keyword>
<dbReference type="RefSeq" id="WP_258336204.1">
    <property type="nucleotide sequence ID" value="NZ_JANRHJ010000019.1"/>
</dbReference>
<dbReference type="InterPro" id="IPR000297">
    <property type="entry name" value="PPIase_PpiC"/>
</dbReference>
<dbReference type="PANTHER" id="PTHR47245:SF2">
    <property type="entry name" value="PEPTIDYL-PROLYL CIS-TRANS ISOMERASE HP_0175-RELATED"/>
    <property type="match status" value="1"/>
</dbReference>
<accession>A0AAW5N6U2</accession>
<proteinExistence type="predicted"/>
<evidence type="ECO:0000313" key="3">
    <source>
        <dbReference type="EMBL" id="MCR8875072.1"/>
    </source>
</evidence>
<evidence type="ECO:0000313" key="4">
    <source>
        <dbReference type="Proteomes" id="UP001204579"/>
    </source>
</evidence>
<evidence type="ECO:0000259" key="2">
    <source>
        <dbReference type="PROSITE" id="PS50198"/>
    </source>
</evidence>
<keyword evidence="4" id="KW-1185">Reference proteome</keyword>
<organism evidence="3 4">
    <name type="scientific">Phocaeicola barnesiae</name>
    <dbReference type="NCBI Taxonomy" id="376804"/>
    <lineage>
        <taxon>Bacteria</taxon>
        <taxon>Pseudomonadati</taxon>
        <taxon>Bacteroidota</taxon>
        <taxon>Bacteroidia</taxon>
        <taxon>Bacteroidales</taxon>
        <taxon>Bacteroidaceae</taxon>
        <taxon>Phocaeicola</taxon>
    </lineage>
</organism>
<protein>
    <submittedName>
        <fullName evidence="3">Peptidyl-prolyl cis-trans isomerase</fullName>
    </submittedName>
</protein>
<dbReference type="GO" id="GO:0003755">
    <property type="term" value="F:peptidyl-prolyl cis-trans isomerase activity"/>
    <property type="evidence" value="ECO:0007669"/>
    <property type="project" value="UniProtKB-KW"/>
</dbReference>
<comment type="caution">
    <text evidence="3">The sequence shown here is derived from an EMBL/GenBank/DDBJ whole genome shotgun (WGS) entry which is preliminary data.</text>
</comment>
<gene>
    <name evidence="3" type="ORF">NW209_13800</name>
</gene>
<sequence length="464" mass="53080">MNSKRLWGFLLGIVLLYTLPMYGAMPDKTLLRIGGNEVTSSEFESYYRMYADSAMETPQHYLSRFVLFKLKVADARRQGWDTLPDFRQACSVLQAQVLKRALVDADKKKAFLRECYQRESARVQLRQWVRMESVSILLPQSASRSWLRQAQDRMEEVSRKLRQGMSLEEAVGQFPQQKDISLVVDTDTLWRPVAGLLQEFSAPLLEMDAGDYSAPFVSPLGVHLVRLLERKQEVGFTQALPLLESYLDRLGASSQCLNMDAYTAWNGQSKEAIPEAVRLELQQVADGLLAACWDKQNHIGGHADVSAAELERYFDRNRSEYAWAFPHYKGAVVHCQDKKAAKKIRKMLKKMPESEWNAAIRKWSEEHPDSPAQIQQGLFQIGKNPYVDKLAFKCGAYQPKEGFPYVFVLGKRLKGPEVYTDVRHEVLEDFRMAQEEVRLGDLRKRFAVEINPEILKTVNSSGSN</sequence>
<dbReference type="SUPFAM" id="SSF54534">
    <property type="entry name" value="FKBP-like"/>
    <property type="match status" value="1"/>
</dbReference>
<dbReference type="Gene3D" id="3.10.50.40">
    <property type="match status" value="1"/>
</dbReference>